<dbReference type="Proteomes" id="UP000429958">
    <property type="component" value="Unassembled WGS sequence"/>
</dbReference>
<organism evidence="1 2">
    <name type="scientific">Clostridium porci</name>
    <dbReference type="NCBI Taxonomy" id="2605778"/>
    <lineage>
        <taxon>Bacteria</taxon>
        <taxon>Bacillati</taxon>
        <taxon>Bacillota</taxon>
        <taxon>Clostridia</taxon>
        <taxon>Eubacteriales</taxon>
        <taxon>Clostridiaceae</taxon>
        <taxon>Clostridium</taxon>
    </lineage>
</organism>
<dbReference type="EMBL" id="VUMD01000006">
    <property type="protein sequence ID" value="MSS36648.1"/>
    <property type="molecule type" value="Genomic_DNA"/>
</dbReference>
<proteinExistence type="predicted"/>
<protein>
    <recommendedName>
        <fullName evidence="3">IrrE N-terminal-like domain-containing protein</fullName>
    </recommendedName>
</protein>
<name>A0A7X2NKU6_9CLOT</name>
<evidence type="ECO:0000313" key="2">
    <source>
        <dbReference type="Proteomes" id="UP000429958"/>
    </source>
</evidence>
<sequence>MTPKEELEQEAYDCGVPVDYINFKSDQLCGLYIDGSIALKSGMSTAQATDTLAEELEHHYTTVGNILNQNSVVNRKQERIARLRAYDRRIGLSGIIQGYRRHCLNRYELAEYLGVTEGFLQEAIDCYKEKYGTFAELDGYIIFFDPSFGVMEKF</sequence>
<dbReference type="RefSeq" id="WP_154472092.1">
    <property type="nucleotide sequence ID" value="NZ_VUMD01000006.1"/>
</dbReference>
<evidence type="ECO:0000313" key="1">
    <source>
        <dbReference type="EMBL" id="MSS36648.1"/>
    </source>
</evidence>
<evidence type="ECO:0008006" key="3">
    <source>
        <dbReference type="Google" id="ProtNLM"/>
    </source>
</evidence>
<comment type="caution">
    <text evidence="1">The sequence shown here is derived from an EMBL/GenBank/DDBJ whole genome shotgun (WGS) entry which is preliminary data.</text>
</comment>
<reference evidence="1 2" key="1">
    <citation type="submission" date="2019-08" db="EMBL/GenBank/DDBJ databases">
        <title>In-depth cultivation of the pig gut microbiome towards novel bacterial diversity and tailored functional studies.</title>
        <authorList>
            <person name="Wylensek D."/>
            <person name="Hitch T.C.A."/>
            <person name="Clavel T."/>
        </authorList>
    </citation>
    <scope>NUCLEOTIDE SEQUENCE [LARGE SCALE GENOMIC DNA]</scope>
    <source>
        <strain evidence="1 2">WCA-389-WT-23D1</strain>
    </source>
</reference>
<dbReference type="AlphaFoldDB" id="A0A7X2NKU6"/>
<keyword evidence="2" id="KW-1185">Reference proteome</keyword>
<gene>
    <name evidence="1" type="ORF">FYJ39_08700</name>
</gene>
<accession>A0A7X2NKU6</accession>